<protein>
    <submittedName>
        <fullName evidence="1">Uncharacterized protein</fullName>
    </submittedName>
</protein>
<dbReference type="EMBL" id="JAKWBI020000047">
    <property type="protein sequence ID" value="KAJ2904694.1"/>
    <property type="molecule type" value="Genomic_DNA"/>
</dbReference>
<sequence>MAQNNEDNPLPDFDNIAIAVATDRLNTELPRLQNLQAIQVGQEIIDRLDNLGHQVTNIGHRLLESKIPQLG</sequence>
<dbReference type="AlphaFoldDB" id="A0AAD5RUZ3"/>
<organism evidence="1 2">
    <name type="scientific">Zalerion maritima</name>
    <dbReference type="NCBI Taxonomy" id="339359"/>
    <lineage>
        <taxon>Eukaryota</taxon>
        <taxon>Fungi</taxon>
        <taxon>Dikarya</taxon>
        <taxon>Ascomycota</taxon>
        <taxon>Pezizomycotina</taxon>
        <taxon>Sordariomycetes</taxon>
        <taxon>Lulworthiomycetidae</taxon>
        <taxon>Lulworthiales</taxon>
        <taxon>Lulworthiaceae</taxon>
        <taxon>Zalerion</taxon>
    </lineage>
</organism>
<name>A0AAD5RUZ3_9PEZI</name>
<keyword evidence="2" id="KW-1185">Reference proteome</keyword>
<evidence type="ECO:0000313" key="2">
    <source>
        <dbReference type="Proteomes" id="UP001201980"/>
    </source>
</evidence>
<evidence type="ECO:0000313" key="1">
    <source>
        <dbReference type="EMBL" id="KAJ2904694.1"/>
    </source>
</evidence>
<reference evidence="1" key="1">
    <citation type="submission" date="2022-07" db="EMBL/GenBank/DDBJ databases">
        <title>Draft genome sequence of Zalerion maritima ATCC 34329, a (micro)plastics degrading marine fungus.</title>
        <authorList>
            <person name="Paco A."/>
            <person name="Goncalves M.F.M."/>
            <person name="Rocha-Santos T.A.P."/>
            <person name="Alves A."/>
        </authorList>
    </citation>
    <scope>NUCLEOTIDE SEQUENCE</scope>
    <source>
        <strain evidence="1">ATCC 34329</strain>
    </source>
</reference>
<gene>
    <name evidence="1" type="ORF">MKZ38_007436</name>
</gene>
<proteinExistence type="predicted"/>
<comment type="caution">
    <text evidence="1">The sequence shown here is derived from an EMBL/GenBank/DDBJ whole genome shotgun (WGS) entry which is preliminary data.</text>
</comment>
<dbReference type="Proteomes" id="UP001201980">
    <property type="component" value="Unassembled WGS sequence"/>
</dbReference>
<accession>A0AAD5RUZ3</accession>